<dbReference type="Gene3D" id="2.30.330.10">
    <property type="entry name" value="SpoA-like"/>
    <property type="match status" value="1"/>
</dbReference>
<dbReference type="STRING" id="909663.GCA_000512235_02386"/>
<keyword evidence="9" id="KW-0966">Cell projection</keyword>
<dbReference type="GO" id="GO:0006935">
    <property type="term" value="P:chemotaxis"/>
    <property type="evidence" value="ECO:0007669"/>
    <property type="project" value="UniProtKB-KW"/>
</dbReference>
<proteinExistence type="inferred from homology"/>
<feature type="domain" description="Flagellar motor switch protein FliN-like C-terminal" evidence="8">
    <location>
        <begin position="23"/>
        <end position="93"/>
    </location>
</feature>
<keyword evidence="6" id="KW-0283">Flagellar rotation</keyword>
<sequence>MEEFVSEEQVPTKGKKFELNIDNLLDISVEVSVEIGRAKMSIGELLALSRGSIIELNRLAGESVDVYVNEKLLGKGEIVVVNERLGVRIMEIVNPREMVQKLG</sequence>
<dbReference type="PANTHER" id="PTHR43484:SF1">
    <property type="entry name" value="FLAGELLAR MOTOR SWITCH PROTEIN FLIN"/>
    <property type="match status" value="1"/>
</dbReference>
<dbReference type="InterPro" id="IPR051469">
    <property type="entry name" value="FliN/MopA/SpaO"/>
</dbReference>
<reference evidence="9" key="2">
    <citation type="submission" date="2020-01" db="EMBL/GenBank/DDBJ databases">
        <authorList>
            <person name="Campanaro S."/>
        </authorList>
    </citation>
    <scope>NUCLEOTIDE SEQUENCE</scope>
    <source>
        <strain evidence="9">AS06rmzACSIP_7</strain>
    </source>
</reference>
<dbReference type="PANTHER" id="PTHR43484">
    <property type="match status" value="1"/>
</dbReference>
<dbReference type="GO" id="GO:0071973">
    <property type="term" value="P:bacterial-type flagellum-dependent cell motility"/>
    <property type="evidence" value="ECO:0007669"/>
    <property type="project" value="InterPro"/>
</dbReference>
<keyword evidence="9" id="KW-0282">Flagellum</keyword>
<dbReference type="PRINTS" id="PR00956">
    <property type="entry name" value="FLGMOTORFLIN"/>
</dbReference>
<evidence type="ECO:0000256" key="2">
    <source>
        <dbReference type="ARBA" id="ARBA00009226"/>
    </source>
</evidence>
<comment type="caution">
    <text evidence="9">The sequence shown here is derived from an EMBL/GenBank/DDBJ whole genome shotgun (WGS) entry which is preliminary data.</text>
</comment>
<dbReference type="Proteomes" id="UP000777265">
    <property type="component" value="Unassembled WGS sequence"/>
</dbReference>
<protein>
    <recommendedName>
        <fullName evidence="3">Flagellar motor switch protein FliN</fullName>
    </recommendedName>
</protein>
<comment type="subcellular location">
    <subcellularLocation>
        <location evidence="1">Cell membrane</location>
        <topology evidence="1">Peripheral membrane protein</topology>
        <orientation evidence="1">Cytoplasmic side</orientation>
    </subcellularLocation>
</comment>
<dbReference type="AlphaFoldDB" id="A0A351U0K1"/>
<dbReference type="InterPro" id="IPR001172">
    <property type="entry name" value="FliN_T3SS_HrcQb"/>
</dbReference>
<organism evidence="9 10">
    <name type="scientific">Syntrophorhabdus aromaticivorans</name>
    <dbReference type="NCBI Taxonomy" id="328301"/>
    <lineage>
        <taxon>Bacteria</taxon>
        <taxon>Pseudomonadati</taxon>
        <taxon>Thermodesulfobacteriota</taxon>
        <taxon>Syntrophorhabdia</taxon>
        <taxon>Syntrophorhabdales</taxon>
        <taxon>Syntrophorhabdaceae</taxon>
        <taxon>Syntrophorhabdus</taxon>
    </lineage>
</organism>
<keyword evidence="7" id="KW-0472">Membrane</keyword>
<evidence type="ECO:0000256" key="5">
    <source>
        <dbReference type="ARBA" id="ARBA00022500"/>
    </source>
</evidence>
<dbReference type="NCBIfam" id="TIGR02480">
    <property type="entry name" value="fliN"/>
    <property type="match status" value="1"/>
</dbReference>
<keyword evidence="4" id="KW-1003">Cell membrane</keyword>
<dbReference type="GO" id="GO:0005886">
    <property type="term" value="C:plasma membrane"/>
    <property type="evidence" value="ECO:0007669"/>
    <property type="project" value="UniProtKB-SubCell"/>
</dbReference>
<name>A0A351U0K1_9BACT</name>
<dbReference type="GO" id="GO:0003774">
    <property type="term" value="F:cytoskeletal motor activity"/>
    <property type="evidence" value="ECO:0007669"/>
    <property type="project" value="InterPro"/>
</dbReference>
<dbReference type="InterPro" id="IPR001543">
    <property type="entry name" value="FliN-like_C"/>
</dbReference>
<dbReference type="EMBL" id="JAAYEE010000237">
    <property type="protein sequence ID" value="NLW36341.1"/>
    <property type="molecule type" value="Genomic_DNA"/>
</dbReference>
<dbReference type="SUPFAM" id="SSF101801">
    <property type="entry name" value="Surface presentation of antigens (SPOA)"/>
    <property type="match status" value="1"/>
</dbReference>
<evidence type="ECO:0000259" key="8">
    <source>
        <dbReference type="Pfam" id="PF01052"/>
    </source>
</evidence>
<gene>
    <name evidence="9" type="primary">fliN</name>
    <name evidence="9" type="ORF">GXY80_12835</name>
</gene>
<keyword evidence="9" id="KW-0969">Cilium</keyword>
<evidence type="ECO:0000256" key="3">
    <source>
        <dbReference type="ARBA" id="ARBA00021897"/>
    </source>
</evidence>
<evidence type="ECO:0000256" key="1">
    <source>
        <dbReference type="ARBA" id="ARBA00004413"/>
    </source>
</evidence>
<dbReference type="InterPro" id="IPR036429">
    <property type="entry name" value="SpoA-like_sf"/>
</dbReference>
<keyword evidence="5" id="KW-0145">Chemotaxis</keyword>
<evidence type="ECO:0000256" key="6">
    <source>
        <dbReference type="ARBA" id="ARBA00022779"/>
    </source>
</evidence>
<dbReference type="GO" id="GO:0009425">
    <property type="term" value="C:bacterial-type flagellum basal body"/>
    <property type="evidence" value="ECO:0007669"/>
    <property type="project" value="InterPro"/>
</dbReference>
<evidence type="ECO:0000313" key="9">
    <source>
        <dbReference type="EMBL" id="NLW36341.1"/>
    </source>
</evidence>
<evidence type="ECO:0000256" key="4">
    <source>
        <dbReference type="ARBA" id="ARBA00022475"/>
    </source>
</evidence>
<comment type="similarity">
    <text evidence="2">Belongs to the FliN/MopA/SpaO family.</text>
</comment>
<evidence type="ECO:0000256" key="7">
    <source>
        <dbReference type="ARBA" id="ARBA00023136"/>
    </source>
</evidence>
<accession>A0A351U0K1</accession>
<evidence type="ECO:0000313" key="10">
    <source>
        <dbReference type="Proteomes" id="UP000777265"/>
    </source>
</evidence>
<dbReference type="Pfam" id="PF01052">
    <property type="entry name" value="FliMN_C"/>
    <property type="match status" value="1"/>
</dbReference>
<dbReference type="InterPro" id="IPR012826">
    <property type="entry name" value="FliN"/>
</dbReference>
<reference evidence="9" key="1">
    <citation type="journal article" date="2020" name="Biotechnol. Biofuels">
        <title>New insights from the biogas microbiome by comprehensive genome-resolved metagenomics of nearly 1600 species originating from multiple anaerobic digesters.</title>
        <authorList>
            <person name="Campanaro S."/>
            <person name="Treu L."/>
            <person name="Rodriguez-R L.M."/>
            <person name="Kovalovszki A."/>
            <person name="Ziels R.M."/>
            <person name="Maus I."/>
            <person name="Zhu X."/>
            <person name="Kougias P.G."/>
            <person name="Basile A."/>
            <person name="Luo G."/>
            <person name="Schluter A."/>
            <person name="Konstantinidis K.T."/>
            <person name="Angelidaki I."/>
        </authorList>
    </citation>
    <scope>NUCLEOTIDE SEQUENCE</scope>
    <source>
        <strain evidence="9">AS06rmzACSIP_7</strain>
    </source>
</reference>